<comment type="caution">
    <text evidence="1">The sequence shown here is derived from an EMBL/GenBank/DDBJ whole genome shotgun (WGS) entry which is preliminary data.</text>
</comment>
<sequence length="125" mass="14037">SKPTGWQGILRKMVDMGRWTGIRPWPYIDLALQELGVTPKEGVGEVFGPAQRFWEAYQRETGGLPPGGRTPTGRWIFQYLTRRRIAEMEAEGLLTHAQALAAMSHEAGQPWEDAPEEMGDAEIPF</sequence>
<proteinExistence type="predicted"/>
<feature type="non-terminal residue" evidence="1">
    <location>
        <position position="1"/>
    </location>
</feature>
<evidence type="ECO:0000313" key="1">
    <source>
        <dbReference type="EMBL" id="KKK70124.1"/>
    </source>
</evidence>
<organism evidence="1">
    <name type="scientific">marine sediment metagenome</name>
    <dbReference type="NCBI Taxonomy" id="412755"/>
    <lineage>
        <taxon>unclassified sequences</taxon>
        <taxon>metagenomes</taxon>
        <taxon>ecological metagenomes</taxon>
    </lineage>
</organism>
<dbReference type="EMBL" id="LAZR01058328">
    <property type="protein sequence ID" value="KKK70124.1"/>
    <property type="molecule type" value="Genomic_DNA"/>
</dbReference>
<accession>A0A0F8ZUS4</accession>
<reference evidence="1" key="1">
    <citation type="journal article" date="2015" name="Nature">
        <title>Complex archaea that bridge the gap between prokaryotes and eukaryotes.</title>
        <authorList>
            <person name="Spang A."/>
            <person name="Saw J.H."/>
            <person name="Jorgensen S.L."/>
            <person name="Zaremba-Niedzwiedzka K."/>
            <person name="Martijn J."/>
            <person name="Lind A.E."/>
            <person name="van Eijk R."/>
            <person name="Schleper C."/>
            <person name="Guy L."/>
            <person name="Ettema T.J."/>
        </authorList>
    </citation>
    <scope>NUCLEOTIDE SEQUENCE</scope>
</reference>
<name>A0A0F8ZUS4_9ZZZZ</name>
<dbReference type="AlphaFoldDB" id="A0A0F8ZUS4"/>
<protein>
    <submittedName>
        <fullName evidence="1">Uncharacterized protein</fullName>
    </submittedName>
</protein>
<gene>
    <name evidence="1" type="ORF">LCGC14_2927160</name>
</gene>